<evidence type="ECO:0000256" key="2">
    <source>
        <dbReference type="SAM" id="MobiDB-lite"/>
    </source>
</evidence>
<dbReference type="AlphaFoldDB" id="A0A6J4VUF8"/>
<gene>
    <name evidence="4" type="ORF">AVDCRST_MAG81-4976</name>
</gene>
<proteinExistence type="predicted"/>
<keyword evidence="3" id="KW-0812">Transmembrane</keyword>
<name>A0A6J4VUF8_9CYAN</name>
<feature type="transmembrane region" description="Helical" evidence="3">
    <location>
        <begin position="276"/>
        <end position="297"/>
    </location>
</feature>
<sequence>MKTFNLLSIGQRGVGKTVFLAGSYAESHSQHQSDRQQLWFDSQDIQVQGNLENILNYIARTGQYPPPTMKVTDFSFSLKRQWLGRSKTLCHFRWHDIPGELCDIHNTDFQRMVLASHGCCVFINADALVHDAAYLKMMEDVIDQVAAIASLVSLNNLKYAFALIFTQCDRLESSAVGLLQVEQNLQSLITRLDASKANYRRFYSAIPIVATAGSATIKPTGAAAPLLWLTMELRKIYQSAPATLAKGSMQGLSPLAGTSAVKKLPGLNLPLTNRTYPWLGLAGLGLLGAIAAIFFSFEHLTPSVAQGAQKQIREYEQVLQRDPNNSTALIKLANLHIQMSQPNQAVPLMEKLVEQDPKNLDLNLNLAQLYELTSQKQKAEVVYDEVLVQEKSNLTALISKAMLRAEQGDTEMAKTLFGQAEKAAPDESKPKIRNLAQSTLQ</sequence>
<dbReference type="Pfam" id="PF14559">
    <property type="entry name" value="TPR_19"/>
    <property type="match status" value="1"/>
</dbReference>
<accession>A0A6J4VUF8</accession>
<keyword evidence="3" id="KW-0472">Membrane</keyword>
<evidence type="ECO:0000313" key="4">
    <source>
        <dbReference type="EMBL" id="CAA9589543.1"/>
    </source>
</evidence>
<dbReference type="Gene3D" id="1.25.40.10">
    <property type="entry name" value="Tetratricopeptide repeat domain"/>
    <property type="match status" value="1"/>
</dbReference>
<evidence type="ECO:0000256" key="3">
    <source>
        <dbReference type="SAM" id="Phobius"/>
    </source>
</evidence>
<dbReference type="InterPro" id="IPR019734">
    <property type="entry name" value="TPR_rpt"/>
</dbReference>
<dbReference type="InterPro" id="IPR011990">
    <property type="entry name" value="TPR-like_helical_dom_sf"/>
</dbReference>
<reference evidence="4" key="1">
    <citation type="submission" date="2020-02" db="EMBL/GenBank/DDBJ databases">
        <authorList>
            <person name="Meier V. D."/>
        </authorList>
    </citation>
    <scope>NUCLEOTIDE SEQUENCE</scope>
    <source>
        <strain evidence="4">AVDCRST_MAG81</strain>
    </source>
</reference>
<keyword evidence="3" id="KW-1133">Transmembrane helix</keyword>
<dbReference type="EMBL" id="CADCWO010000246">
    <property type="protein sequence ID" value="CAA9589543.1"/>
    <property type="molecule type" value="Genomic_DNA"/>
</dbReference>
<dbReference type="SUPFAM" id="SSF48452">
    <property type="entry name" value="TPR-like"/>
    <property type="match status" value="1"/>
</dbReference>
<keyword evidence="1" id="KW-0802">TPR repeat</keyword>
<organism evidence="4">
    <name type="scientific">uncultured Synechococcales cyanobacterium</name>
    <dbReference type="NCBI Taxonomy" id="1936017"/>
    <lineage>
        <taxon>Bacteria</taxon>
        <taxon>Bacillati</taxon>
        <taxon>Cyanobacteriota</taxon>
        <taxon>Cyanophyceae</taxon>
        <taxon>Synechococcales</taxon>
        <taxon>environmental samples</taxon>
    </lineage>
</organism>
<protein>
    <submittedName>
        <fullName evidence="4">Uncharacterized protein</fullName>
    </submittedName>
</protein>
<feature type="repeat" description="TPR" evidence="1">
    <location>
        <begin position="326"/>
        <end position="359"/>
    </location>
</feature>
<evidence type="ECO:0000256" key="1">
    <source>
        <dbReference type="PROSITE-ProRule" id="PRU00339"/>
    </source>
</evidence>
<dbReference type="PROSITE" id="PS50005">
    <property type="entry name" value="TPR"/>
    <property type="match status" value="1"/>
</dbReference>
<dbReference type="SMART" id="SM00028">
    <property type="entry name" value="TPR"/>
    <property type="match status" value="3"/>
</dbReference>
<feature type="region of interest" description="Disordered" evidence="2">
    <location>
        <begin position="420"/>
        <end position="441"/>
    </location>
</feature>